<dbReference type="PROSITE" id="PS00856">
    <property type="entry name" value="GUANYLATE_KINASE_1"/>
    <property type="match status" value="1"/>
</dbReference>
<dbReference type="SMART" id="SM00326">
    <property type="entry name" value="SH3"/>
    <property type="match status" value="1"/>
</dbReference>
<dbReference type="SMART" id="SM00228">
    <property type="entry name" value="PDZ"/>
    <property type="match status" value="1"/>
</dbReference>
<dbReference type="InterPro" id="IPR050716">
    <property type="entry name" value="MAGUK"/>
</dbReference>
<dbReference type="InterPro" id="IPR020590">
    <property type="entry name" value="Guanylate_kinase_CS"/>
</dbReference>
<dbReference type="Pfam" id="PF00595">
    <property type="entry name" value="PDZ"/>
    <property type="match status" value="1"/>
</dbReference>
<dbReference type="InterPro" id="IPR008144">
    <property type="entry name" value="Guanylate_kin-like_dom"/>
</dbReference>
<dbReference type="InterPro" id="IPR008145">
    <property type="entry name" value="GK/Ca_channel_bsu"/>
</dbReference>
<dbReference type="SUPFAM" id="SSF50156">
    <property type="entry name" value="PDZ domain-like"/>
    <property type="match status" value="1"/>
</dbReference>
<dbReference type="InterPro" id="IPR001478">
    <property type="entry name" value="PDZ"/>
</dbReference>
<dbReference type="GeneTree" id="ENSGT00940000157190"/>
<dbReference type="InterPro" id="IPR014775">
    <property type="entry name" value="L27_C"/>
</dbReference>
<reference evidence="8" key="1">
    <citation type="submission" date="2021-04" db="EMBL/GenBank/DDBJ databases">
        <authorList>
            <consortium name="Wellcome Sanger Institute Data Sharing"/>
        </authorList>
    </citation>
    <scope>NUCLEOTIDE SEQUENCE [LARGE SCALE GENOMIC DNA]</scope>
</reference>
<dbReference type="Ensembl" id="ENSATET00000057925.2">
    <property type="protein sequence ID" value="ENSATEP00000064303.1"/>
    <property type="gene ID" value="ENSATEG00000020833.3"/>
</dbReference>
<dbReference type="CDD" id="cd00071">
    <property type="entry name" value="GMPK"/>
    <property type="match status" value="1"/>
</dbReference>
<name>A0A7N6BKN7_ANATE</name>
<proteinExistence type="inferred from homology"/>
<dbReference type="InterPro" id="IPR027417">
    <property type="entry name" value="P-loop_NTPase"/>
</dbReference>
<dbReference type="Gene3D" id="2.30.42.10">
    <property type="match status" value="1"/>
</dbReference>
<dbReference type="InterPro" id="IPR004172">
    <property type="entry name" value="L27_dom"/>
</dbReference>
<dbReference type="SUPFAM" id="SSF101288">
    <property type="entry name" value="L27 domain"/>
    <property type="match status" value="1"/>
</dbReference>
<feature type="domain" description="Guanylate kinase-like" evidence="5">
    <location>
        <begin position="336"/>
        <end position="520"/>
    </location>
</feature>
<dbReference type="PROSITE" id="PS51022">
    <property type="entry name" value="L27"/>
    <property type="match status" value="1"/>
</dbReference>
<evidence type="ECO:0000313" key="8">
    <source>
        <dbReference type="Ensembl" id="ENSATEP00000064303.1"/>
    </source>
</evidence>
<dbReference type="InterPro" id="IPR036028">
    <property type="entry name" value="SH3-like_dom_sf"/>
</dbReference>
<dbReference type="AlphaFoldDB" id="A0A7N6BKN7"/>
<dbReference type="Gene3D" id="3.40.50.300">
    <property type="entry name" value="P-loop containing nucleotide triphosphate hydrolases"/>
    <property type="match status" value="1"/>
</dbReference>
<sequence>MPIVSASTGLHETLALLTSQLHPDADHKEDLVFLKDVFSERSLGYLMKVWLILCIPELTHVLAEELQSGPLDEDERELLLLLSTPHLKAVLSAHDTVAQKNFDPVLPPLPDDLDDDLEEESVKIVRLVKNKEPLGATIRRDEASGAVIVARIMRGGAADRSGLVHVGDELREVNGNLITHKRPDEISQILSQSQGSITLKIIPAVVEDDKLKESRVYLRALFDYTPFEDKATPCQEAGLPFKRGDILQVVSQEDATWWQAKRVGDCNLRAALIPSTQFQERYTFMSWTTASLRRSFRLRKDHQSSSSEPHTPDANHADFLIYEEVTQYLLRPGERPRLIVLIGALGARITELKQKVIAENPRRYGLAVPHTTRARKSHEREGVEYHFITKAAFEADIHNGKFIEYGEYKDNLYGTSLESIHRILDQNKVCLVDVQPEALKTLRTAEFKPYVIFVQPHICSSQRKQLSSSSSLSLGITEDDLLEMKQSAEQIDKCYGHWVDYVLVKEDPVSALAELQVLLERVQMEPQWVPASWVRS</sequence>
<dbReference type="PROSITE" id="PS50002">
    <property type="entry name" value="SH3"/>
    <property type="match status" value="1"/>
</dbReference>
<dbReference type="Pfam" id="PF00625">
    <property type="entry name" value="Guanylate_kin"/>
    <property type="match status" value="1"/>
</dbReference>
<dbReference type="Gene3D" id="1.10.287.650">
    <property type="entry name" value="L27 domain"/>
    <property type="match status" value="1"/>
</dbReference>
<evidence type="ECO:0000259" key="6">
    <source>
        <dbReference type="PROSITE" id="PS50106"/>
    </source>
</evidence>
<evidence type="ECO:0000256" key="2">
    <source>
        <dbReference type="ARBA" id="ARBA00022443"/>
    </source>
</evidence>
<reference evidence="8" key="2">
    <citation type="submission" date="2025-08" db="UniProtKB">
        <authorList>
            <consortium name="Ensembl"/>
        </authorList>
    </citation>
    <scope>IDENTIFICATION</scope>
</reference>
<protein>
    <recommendedName>
        <fullName evidence="10">Membrane protein, palmitoylated 3b (MAGUK p55 subfamily member 3)</fullName>
    </recommendedName>
</protein>
<dbReference type="Gene3D" id="2.30.30.40">
    <property type="entry name" value="SH3 Domains"/>
    <property type="match status" value="1"/>
</dbReference>
<keyword evidence="2 3" id="KW-0728">SH3 domain</keyword>
<dbReference type="SUPFAM" id="SSF50044">
    <property type="entry name" value="SH3-domain"/>
    <property type="match status" value="1"/>
</dbReference>
<reference evidence="8" key="3">
    <citation type="submission" date="2025-09" db="UniProtKB">
        <authorList>
            <consortium name="Ensembl"/>
        </authorList>
    </citation>
    <scope>IDENTIFICATION</scope>
</reference>
<dbReference type="Pfam" id="PF00018">
    <property type="entry name" value="SH3_1"/>
    <property type="match status" value="1"/>
</dbReference>
<feature type="domain" description="L27" evidence="7">
    <location>
        <begin position="51"/>
        <end position="105"/>
    </location>
</feature>
<dbReference type="SMART" id="SM00569">
    <property type="entry name" value="L27"/>
    <property type="match status" value="1"/>
</dbReference>
<dbReference type="PROSITE" id="PS50106">
    <property type="entry name" value="PDZ"/>
    <property type="match status" value="1"/>
</dbReference>
<organism evidence="8 9">
    <name type="scientific">Anabas testudineus</name>
    <name type="common">Climbing perch</name>
    <name type="synonym">Anthias testudineus</name>
    <dbReference type="NCBI Taxonomy" id="64144"/>
    <lineage>
        <taxon>Eukaryota</taxon>
        <taxon>Metazoa</taxon>
        <taxon>Chordata</taxon>
        <taxon>Craniata</taxon>
        <taxon>Vertebrata</taxon>
        <taxon>Euteleostomi</taxon>
        <taxon>Actinopterygii</taxon>
        <taxon>Neopterygii</taxon>
        <taxon>Teleostei</taxon>
        <taxon>Neoteleostei</taxon>
        <taxon>Acanthomorphata</taxon>
        <taxon>Anabantaria</taxon>
        <taxon>Anabantiformes</taxon>
        <taxon>Anabantoidei</taxon>
        <taxon>Anabantidae</taxon>
        <taxon>Anabas</taxon>
    </lineage>
</organism>
<feature type="domain" description="PDZ" evidence="6">
    <location>
        <begin position="124"/>
        <end position="205"/>
    </location>
</feature>
<accession>A0A7N6BKN7</accession>
<dbReference type="CDD" id="cd06799">
    <property type="entry name" value="PDZ_MPP3-MPP4-MPP7-like"/>
    <property type="match status" value="1"/>
</dbReference>
<dbReference type="InterPro" id="IPR036034">
    <property type="entry name" value="PDZ_sf"/>
</dbReference>
<dbReference type="Pfam" id="PF02828">
    <property type="entry name" value="L27"/>
    <property type="match status" value="2"/>
</dbReference>
<evidence type="ECO:0000259" key="4">
    <source>
        <dbReference type="PROSITE" id="PS50002"/>
    </source>
</evidence>
<dbReference type="PANTHER" id="PTHR23122">
    <property type="entry name" value="MEMBRANE-ASSOCIATED GUANYLATE KINASE MAGUK"/>
    <property type="match status" value="1"/>
</dbReference>
<feature type="domain" description="SH3" evidence="4">
    <location>
        <begin position="213"/>
        <end position="283"/>
    </location>
</feature>
<evidence type="ECO:0008006" key="10">
    <source>
        <dbReference type="Google" id="ProtNLM"/>
    </source>
</evidence>
<dbReference type="Proteomes" id="UP000265040">
    <property type="component" value="Chromosome 19"/>
</dbReference>
<dbReference type="FunFam" id="3.30.63.10:FF:000002">
    <property type="entry name" value="Guanylate kinase 1"/>
    <property type="match status" value="1"/>
</dbReference>
<evidence type="ECO:0000259" key="7">
    <source>
        <dbReference type="PROSITE" id="PS51022"/>
    </source>
</evidence>
<dbReference type="PROSITE" id="PS50052">
    <property type="entry name" value="GUANYLATE_KINASE_2"/>
    <property type="match status" value="1"/>
</dbReference>
<dbReference type="SMART" id="SM00072">
    <property type="entry name" value="GuKc"/>
    <property type="match status" value="1"/>
</dbReference>
<evidence type="ECO:0000313" key="9">
    <source>
        <dbReference type="Proteomes" id="UP000265040"/>
    </source>
</evidence>
<evidence type="ECO:0000256" key="3">
    <source>
        <dbReference type="PROSITE-ProRule" id="PRU00192"/>
    </source>
</evidence>
<keyword evidence="9" id="KW-1185">Reference proteome</keyword>
<evidence type="ECO:0000256" key="1">
    <source>
        <dbReference type="ARBA" id="ARBA00007014"/>
    </source>
</evidence>
<dbReference type="InterPro" id="IPR001452">
    <property type="entry name" value="SH3_domain"/>
</dbReference>
<dbReference type="InterPro" id="IPR036892">
    <property type="entry name" value="L27_dom_sf"/>
</dbReference>
<evidence type="ECO:0000259" key="5">
    <source>
        <dbReference type="PROSITE" id="PS50052"/>
    </source>
</evidence>
<dbReference type="SUPFAM" id="SSF52540">
    <property type="entry name" value="P-loop containing nucleoside triphosphate hydrolases"/>
    <property type="match status" value="1"/>
</dbReference>
<comment type="similarity">
    <text evidence="1">Belongs to the MAGUK family.</text>
</comment>